<dbReference type="InterPro" id="IPR032466">
    <property type="entry name" value="Metal_Hydrolase"/>
</dbReference>
<accession>A0ABN1DWF5</accession>
<organism evidence="2 3">
    <name type="scientific">Saccharopolyspora erythraea</name>
    <name type="common">Streptomyces erythraeus</name>
    <dbReference type="NCBI Taxonomy" id="1836"/>
    <lineage>
        <taxon>Bacteria</taxon>
        <taxon>Bacillati</taxon>
        <taxon>Actinomycetota</taxon>
        <taxon>Actinomycetes</taxon>
        <taxon>Pseudonocardiales</taxon>
        <taxon>Pseudonocardiaceae</taxon>
        <taxon>Saccharopolyspora</taxon>
    </lineage>
</organism>
<proteinExistence type="predicted"/>
<sequence length="350" mass="38315">MNTRTYNGPLIDLAGAVDLHCHPYPDLFPRLADDFDIVRAARDAGMKAIVLKCHHESTVSRAYLVQRVIPNIRVYGGIVLNYYVGGINAAAVEAALRLGGKEVWMPTVDAGYHAQMHGGTGGYDSQAGGRSRAEGIWIADSDGKLKPEIKEVLELVASYGAILGTCHLAPREIVALVREARDVGVEKIVVTHPYFKVPNLDLDTLEEIARLGAMPEFGYCTVSPAWHYAIPEKIAHSIQRIGASRCLLVSDTGQRHNPLPSEALRIFAQTVFEKGVAEADVTRMITRNPLDLIEYANDAGPSQADLAWARSLVEDPCSYTGHDWHEIPSARHEVSPEPLGSHDDAARSRR</sequence>
<dbReference type="Proteomes" id="UP001500729">
    <property type="component" value="Unassembled WGS sequence"/>
</dbReference>
<name>A0ABN1DWF5_SACER</name>
<keyword evidence="3" id="KW-1185">Reference proteome</keyword>
<evidence type="ECO:0000313" key="3">
    <source>
        <dbReference type="Proteomes" id="UP001500729"/>
    </source>
</evidence>
<reference evidence="2 3" key="1">
    <citation type="journal article" date="2019" name="Int. J. Syst. Evol. Microbiol.">
        <title>The Global Catalogue of Microorganisms (GCM) 10K type strain sequencing project: providing services to taxonomists for standard genome sequencing and annotation.</title>
        <authorList>
            <consortium name="The Broad Institute Genomics Platform"/>
            <consortium name="The Broad Institute Genome Sequencing Center for Infectious Disease"/>
            <person name="Wu L."/>
            <person name="Ma J."/>
        </authorList>
    </citation>
    <scope>NUCLEOTIDE SEQUENCE [LARGE SCALE GENOMIC DNA]</scope>
    <source>
        <strain evidence="2 3">JCM 10303</strain>
    </source>
</reference>
<dbReference type="EMBL" id="BAAAGS010000062">
    <property type="protein sequence ID" value="GAA0554033.1"/>
    <property type="molecule type" value="Genomic_DNA"/>
</dbReference>
<feature type="region of interest" description="Disordered" evidence="1">
    <location>
        <begin position="328"/>
        <end position="350"/>
    </location>
</feature>
<comment type="caution">
    <text evidence="2">The sequence shown here is derived from an EMBL/GenBank/DDBJ whole genome shotgun (WGS) entry which is preliminary data.</text>
</comment>
<protein>
    <submittedName>
        <fullName evidence="2">DUF6282 family protein</fullName>
    </submittedName>
</protein>
<dbReference type="Gene3D" id="3.20.20.140">
    <property type="entry name" value="Metal-dependent hydrolases"/>
    <property type="match status" value="1"/>
</dbReference>
<dbReference type="SUPFAM" id="SSF51556">
    <property type="entry name" value="Metallo-dependent hydrolases"/>
    <property type="match status" value="1"/>
</dbReference>
<gene>
    <name evidence="2" type="ORF">GCM10009533_60060</name>
</gene>
<evidence type="ECO:0000313" key="2">
    <source>
        <dbReference type="EMBL" id="GAA0554033.1"/>
    </source>
</evidence>
<evidence type="ECO:0000256" key="1">
    <source>
        <dbReference type="SAM" id="MobiDB-lite"/>
    </source>
</evidence>
<dbReference type="RefSeq" id="WP_009949252.1">
    <property type="nucleotide sequence ID" value="NZ_BAAAGS010000062.1"/>
</dbReference>
<dbReference type="Pfam" id="PF19799">
    <property type="entry name" value="DUF6282"/>
    <property type="match status" value="1"/>
</dbReference>
<dbReference type="InterPro" id="IPR046249">
    <property type="entry name" value="DUF6282"/>
</dbReference>